<dbReference type="Proteomes" id="UP000790347">
    <property type="component" value="Unassembled WGS sequence"/>
</dbReference>
<evidence type="ECO:0000256" key="1">
    <source>
        <dbReference type="SAM" id="MobiDB-lite"/>
    </source>
</evidence>
<dbReference type="SMART" id="SM00875">
    <property type="entry name" value="BACK"/>
    <property type="match status" value="1"/>
</dbReference>
<feature type="region of interest" description="Disordered" evidence="1">
    <location>
        <begin position="229"/>
        <end position="253"/>
    </location>
</feature>
<dbReference type="CDD" id="cd18294">
    <property type="entry name" value="BTB_POZ_BTBD19"/>
    <property type="match status" value="1"/>
</dbReference>
<dbReference type="Pfam" id="PF07707">
    <property type="entry name" value="BACK"/>
    <property type="match status" value="1"/>
</dbReference>
<name>A0A922HQB2_DERFA</name>
<feature type="compositionally biased region" description="Low complexity" evidence="1">
    <location>
        <begin position="555"/>
        <end position="567"/>
    </location>
</feature>
<dbReference type="EMBL" id="ASGP02000007">
    <property type="protein sequence ID" value="KAH9497748.1"/>
    <property type="molecule type" value="Genomic_DNA"/>
</dbReference>
<feature type="region of interest" description="Disordered" evidence="1">
    <location>
        <begin position="555"/>
        <end position="594"/>
    </location>
</feature>
<dbReference type="Pfam" id="PF00651">
    <property type="entry name" value="BTB"/>
    <property type="match status" value="2"/>
</dbReference>
<organism evidence="3 4">
    <name type="scientific">Dermatophagoides farinae</name>
    <name type="common">American house dust mite</name>
    <dbReference type="NCBI Taxonomy" id="6954"/>
    <lineage>
        <taxon>Eukaryota</taxon>
        <taxon>Metazoa</taxon>
        <taxon>Ecdysozoa</taxon>
        <taxon>Arthropoda</taxon>
        <taxon>Chelicerata</taxon>
        <taxon>Arachnida</taxon>
        <taxon>Acari</taxon>
        <taxon>Acariformes</taxon>
        <taxon>Sarcoptiformes</taxon>
        <taxon>Astigmata</taxon>
        <taxon>Psoroptidia</taxon>
        <taxon>Analgoidea</taxon>
        <taxon>Pyroglyphidae</taxon>
        <taxon>Dermatophagoidinae</taxon>
        <taxon>Dermatophagoides</taxon>
    </lineage>
</organism>
<dbReference type="InterPro" id="IPR011333">
    <property type="entry name" value="SKP1/BTB/POZ_sf"/>
</dbReference>
<evidence type="ECO:0000313" key="3">
    <source>
        <dbReference type="EMBL" id="KAH9497748.1"/>
    </source>
</evidence>
<reference evidence="3" key="2">
    <citation type="journal article" date="2022" name="Res Sq">
        <title>Comparative Genomics Reveals Insights into the Divergent Evolution of Astigmatic Mites and Household Pest Adaptations.</title>
        <authorList>
            <person name="Xiong Q."/>
            <person name="Wan A.T.-Y."/>
            <person name="Liu X.-Y."/>
            <person name="Fung C.S.-H."/>
            <person name="Xiao X."/>
            <person name="Malainual N."/>
            <person name="Hou J."/>
            <person name="Wang L."/>
            <person name="Wang M."/>
            <person name="Yang K."/>
            <person name="Cui Y."/>
            <person name="Leung E."/>
            <person name="Nong W."/>
            <person name="Shin S.-K."/>
            <person name="Au S."/>
            <person name="Jeong K.Y."/>
            <person name="Chew F.T."/>
            <person name="Hui J."/>
            <person name="Leung T.F."/>
            <person name="Tungtrongchitr A."/>
            <person name="Zhong N."/>
            <person name="Liu Z."/>
            <person name="Tsui S."/>
        </authorList>
    </citation>
    <scope>NUCLEOTIDE SEQUENCE</scope>
    <source>
        <strain evidence="3">Derf</strain>
        <tissue evidence="3">Whole organism</tissue>
    </source>
</reference>
<gene>
    <name evidence="3" type="ORF">DERF_013708</name>
</gene>
<keyword evidence="4" id="KW-1185">Reference proteome</keyword>
<feature type="compositionally biased region" description="Basic and acidic residues" evidence="1">
    <location>
        <begin position="243"/>
        <end position="253"/>
    </location>
</feature>
<comment type="caution">
    <text evidence="3">The sequence shown here is derived from an EMBL/GenBank/DDBJ whole genome shotgun (WGS) entry which is preliminary data.</text>
</comment>
<dbReference type="SMART" id="SM00225">
    <property type="entry name" value="BTB"/>
    <property type="match status" value="1"/>
</dbReference>
<feature type="compositionally biased region" description="Basic and acidic residues" evidence="1">
    <location>
        <begin position="52"/>
        <end position="69"/>
    </location>
</feature>
<evidence type="ECO:0000259" key="2">
    <source>
        <dbReference type="PROSITE" id="PS50097"/>
    </source>
</evidence>
<feature type="compositionally biased region" description="Acidic residues" evidence="1">
    <location>
        <begin position="19"/>
        <end position="50"/>
    </location>
</feature>
<proteinExistence type="predicted"/>
<protein>
    <recommendedName>
        <fullName evidence="2">BTB domain-containing protein</fullName>
    </recommendedName>
</protein>
<feature type="compositionally biased region" description="Basic residues" evidence="1">
    <location>
        <begin position="574"/>
        <end position="588"/>
    </location>
</feature>
<feature type="compositionally biased region" description="Basic residues" evidence="1">
    <location>
        <begin position="233"/>
        <end position="242"/>
    </location>
</feature>
<dbReference type="SUPFAM" id="SSF54695">
    <property type="entry name" value="POZ domain"/>
    <property type="match status" value="1"/>
</dbReference>
<accession>A0A922HQB2</accession>
<feature type="domain" description="BTB" evidence="2">
    <location>
        <begin position="190"/>
        <end position="315"/>
    </location>
</feature>
<feature type="compositionally biased region" description="Polar residues" evidence="1">
    <location>
        <begin position="71"/>
        <end position="80"/>
    </location>
</feature>
<feature type="region of interest" description="Disordered" evidence="1">
    <location>
        <begin position="1"/>
        <end position="141"/>
    </location>
</feature>
<evidence type="ECO:0000313" key="4">
    <source>
        <dbReference type="Proteomes" id="UP000790347"/>
    </source>
</evidence>
<feature type="compositionally biased region" description="Low complexity" evidence="1">
    <location>
        <begin position="126"/>
        <end position="141"/>
    </location>
</feature>
<feature type="compositionally biased region" description="Low complexity" evidence="1">
    <location>
        <begin position="87"/>
        <end position="101"/>
    </location>
</feature>
<dbReference type="CDD" id="cd18507">
    <property type="entry name" value="BACK_GPRS_like"/>
    <property type="match status" value="1"/>
</dbReference>
<dbReference type="PROSITE" id="PS50097">
    <property type="entry name" value="BTB"/>
    <property type="match status" value="1"/>
</dbReference>
<dbReference type="Gene3D" id="3.30.710.10">
    <property type="entry name" value="Potassium Channel Kv1.1, Chain A"/>
    <property type="match status" value="1"/>
</dbReference>
<dbReference type="Gene3D" id="1.25.40.420">
    <property type="match status" value="1"/>
</dbReference>
<dbReference type="PANTHER" id="PTHR24410:SF46">
    <property type="entry name" value="SERINE-ENRICHED PROTEIN"/>
    <property type="match status" value="1"/>
</dbReference>
<dbReference type="InterPro" id="IPR011705">
    <property type="entry name" value="BACK"/>
</dbReference>
<dbReference type="PANTHER" id="PTHR24410">
    <property type="entry name" value="HL07962P-RELATED"/>
    <property type="match status" value="1"/>
</dbReference>
<dbReference type="InterPro" id="IPR000210">
    <property type="entry name" value="BTB/POZ_dom"/>
</dbReference>
<reference evidence="3" key="1">
    <citation type="submission" date="2013-05" db="EMBL/GenBank/DDBJ databases">
        <authorList>
            <person name="Yim A.K.Y."/>
            <person name="Chan T.F."/>
            <person name="Ji K.M."/>
            <person name="Liu X.Y."/>
            <person name="Zhou J.W."/>
            <person name="Li R.Q."/>
            <person name="Yang K.Y."/>
            <person name="Li J."/>
            <person name="Li M."/>
            <person name="Law P.T.W."/>
            <person name="Wu Y.L."/>
            <person name="Cai Z.L."/>
            <person name="Qin H."/>
            <person name="Bao Y."/>
            <person name="Leung R.K.K."/>
            <person name="Ng P.K.S."/>
            <person name="Zou J."/>
            <person name="Zhong X.J."/>
            <person name="Ran P.X."/>
            <person name="Zhong N.S."/>
            <person name="Liu Z.G."/>
            <person name="Tsui S.K.W."/>
        </authorList>
    </citation>
    <scope>NUCLEOTIDE SEQUENCE</scope>
    <source>
        <strain evidence="3">Derf</strain>
        <tissue evidence="3">Whole organism</tissue>
    </source>
</reference>
<dbReference type="AlphaFoldDB" id="A0A922HQB2"/>
<dbReference type="InterPro" id="IPR051481">
    <property type="entry name" value="BTB-POZ/Galectin-3-binding"/>
</dbReference>
<sequence length="594" mass="68117">MSSEHRTITFNEVSFPHYDDDDDDDADDNDDDDDDDEDDDDDDICDDNDDNNNYHRRESIENSIDDEKQISYGNFTNQSKQFEESDQQQQQQQPPQQQQQQIRRHEPPKSLHLGKSTTSDRHGKSNKSSSSSSSKNKLLSNRDANDIGTFDFDINFDSDEAEDIIDYSIYENRTGLAEDMKFLASMPELCDITFLVGEKSREPVCGVKAVLASRSRVFHKLLYGQKQPTVSNHHQHHHHHHHGKEEKSNKRKESQRDTKLKLFLKRSSEPILNGLPFNQQQAIQTHQTMIIEEFEPDVFRQLIEYIHTGCVTLQARTLLGLMNAADYYGLEELRRACIGFVTCCITVDTVNSILASAERYIQYKCTKSLVQRVMWPKNVSSNLFILIDLFFLFYQVLEFVDKHGNEVLSLGSFALLPEHVVRLILSREELKADELTKFQAALHWSQRSCEASCGTLDLRDVIANFLECIEFYKIPASVLMREVHPLGVVPDHVIMNALAFQADPSSVDIRKVESPNRFRRMTLPHSYNIAGSDLIHLRHTANFWAERAEAANAAMNNNNNNSGSSSSGKEKEKQSRRRRASKSFKRSKTLMESS</sequence>